<dbReference type="InterPro" id="IPR026961">
    <property type="entry name" value="PGG_dom"/>
</dbReference>
<evidence type="ECO:0000256" key="5">
    <source>
        <dbReference type="ARBA" id="ARBA00023043"/>
    </source>
</evidence>
<proteinExistence type="predicted"/>
<evidence type="ECO:0000313" key="9">
    <source>
        <dbReference type="EMBL" id="KAL2642695.1"/>
    </source>
</evidence>
<comment type="subcellular location">
    <subcellularLocation>
        <location evidence="1">Membrane</location>
        <topology evidence="1">Multi-pass membrane protein</topology>
    </subcellularLocation>
</comment>
<keyword evidence="10" id="KW-1185">Reference proteome</keyword>
<reference evidence="9 10" key="1">
    <citation type="submission" date="2024-09" db="EMBL/GenBank/DDBJ databases">
        <title>Chromosome-scale assembly of Riccia fluitans.</title>
        <authorList>
            <person name="Paukszto L."/>
            <person name="Sawicki J."/>
            <person name="Karawczyk K."/>
            <person name="Piernik-Szablinska J."/>
            <person name="Szczecinska M."/>
            <person name="Mazdziarz M."/>
        </authorList>
    </citation>
    <scope>NUCLEOTIDE SEQUENCE [LARGE SCALE GENOMIC DNA]</scope>
    <source>
        <strain evidence="9">Rf_01</strain>
        <tissue evidence="9">Aerial parts of the thallus</tissue>
    </source>
</reference>
<feature type="domain" description="PGG" evidence="8">
    <location>
        <begin position="682"/>
        <end position="799"/>
    </location>
</feature>
<evidence type="ECO:0000256" key="1">
    <source>
        <dbReference type="ARBA" id="ARBA00004141"/>
    </source>
</evidence>
<dbReference type="GO" id="GO:0016020">
    <property type="term" value="C:membrane"/>
    <property type="evidence" value="ECO:0007669"/>
    <property type="project" value="UniProtKB-SubCell"/>
</dbReference>
<comment type="caution">
    <text evidence="9">The sequence shown here is derived from an EMBL/GenBank/DDBJ whole genome shotgun (WGS) entry which is preliminary data.</text>
</comment>
<evidence type="ECO:0000256" key="3">
    <source>
        <dbReference type="ARBA" id="ARBA00022737"/>
    </source>
</evidence>
<keyword evidence="5" id="KW-0040">ANK repeat</keyword>
<dbReference type="PANTHER" id="PTHR24186">
    <property type="entry name" value="PROTEIN PHOSPHATASE 1 REGULATORY SUBUNIT"/>
    <property type="match status" value="1"/>
</dbReference>
<dbReference type="InterPro" id="IPR002110">
    <property type="entry name" value="Ankyrin_rpt"/>
</dbReference>
<dbReference type="Pfam" id="PF13962">
    <property type="entry name" value="PGG"/>
    <property type="match status" value="1"/>
</dbReference>
<dbReference type="SUPFAM" id="SSF48403">
    <property type="entry name" value="Ankyrin repeat"/>
    <property type="match status" value="1"/>
</dbReference>
<feature type="transmembrane region" description="Helical" evidence="7">
    <location>
        <begin position="819"/>
        <end position="842"/>
    </location>
</feature>
<evidence type="ECO:0000256" key="2">
    <source>
        <dbReference type="ARBA" id="ARBA00022692"/>
    </source>
</evidence>
<evidence type="ECO:0000259" key="8">
    <source>
        <dbReference type="Pfam" id="PF13962"/>
    </source>
</evidence>
<dbReference type="Proteomes" id="UP001605036">
    <property type="component" value="Unassembled WGS sequence"/>
</dbReference>
<keyword evidence="3" id="KW-0677">Repeat</keyword>
<dbReference type="PANTHER" id="PTHR24186:SF38">
    <property type="entry name" value="ANKYRIN REPEAT FAMILY PROTEIN"/>
    <property type="match status" value="1"/>
</dbReference>
<keyword evidence="4 7" id="KW-1133">Transmembrane helix</keyword>
<feature type="transmembrane region" description="Helical" evidence="7">
    <location>
        <begin position="775"/>
        <end position="799"/>
    </location>
</feature>
<gene>
    <name evidence="9" type="ORF">R1flu_010282</name>
</gene>
<evidence type="ECO:0000256" key="4">
    <source>
        <dbReference type="ARBA" id="ARBA00022989"/>
    </source>
</evidence>
<dbReference type="Gene3D" id="1.25.40.20">
    <property type="entry name" value="Ankyrin repeat-containing domain"/>
    <property type="match status" value="2"/>
</dbReference>
<keyword evidence="2 7" id="KW-0812">Transmembrane</keyword>
<evidence type="ECO:0000313" key="10">
    <source>
        <dbReference type="Proteomes" id="UP001605036"/>
    </source>
</evidence>
<name>A0ABD1Z5C2_9MARC</name>
<dbReference type="SMART" id="SM00248">
    <property type="entry name" value="ANK"/>
    <property type="match status" value="7"/>
</dbReference>
<dbReference type="InterPro" id="IPR036770">
    <property type="entry name" value="Ankyrin_rpt-contain_sf"/>
</dbReference>
<feature type="transmembrane region" description="Helical" evidence="7">
    <location>
        <begin position="733"/>
        <end position="754"/>
    </location>
</feature>
<protein>
    <recommendedName>
        <fullName evidence="8">PGG domain-containing protein</fullName>
    </recommendedName>
</protein>
<organism evidence="9 10">
    <name type="scientific">Riccia fluitans</name>
    <dbReference type="NCBI Taxonomy" id="41844"/>
    <lineage>
        <taxon>Eukaryota</taxon>
        <taxon>Viridiplantae</taxon>
        <taxon>Streptophyta</taxon>
        <taxon>Embryophyta</taxon>
        <taxon>Marchantiophyta</taxon>
        <taxon>Marchantiopsida</taxon>
        <taxon>Marchantiidae</taxon>
        <taxon>Marchantiales</taxon>
        <taxon>Ricciaceae</taxon>
        <taxon>Riccia</taxon>
    </lineage>
</organism>
<evidence type="ECO:0000256" key="6">
    <source>
        <dbReference type="ARBA" id="ARBA00023136"/>
    </source>
</evidence>
<sequence>MPTTSHAPKVELWRPWLKALHSGDCIATRNLLGLHPWFVLVFPGSQDCDFQRAKKILQCPADGMKDWEGCSALHVAVKQGCIPLLEDIITVFRQDGEDHPSIPSTPADRESDLLKQKKTLDGESNEHTSTSMKKSTIKEVQLMENLLLAQEPSSGLDAFAMAVINGQEEIVRHLVAAFSLLESNPYESSVNGDVPSLDVSNEDLESRRAQSQVQQIIQEVLDQMTVNESQLAEKEFSQLLDFNFLPWQRYLFHAACSKTSVILDMCRRKIIQRAVELGHGYVTDLFKLLDARGRTPLHVAMAEGVEAKIVEDILSTLPEGDEYSDIVNARDGAGRTLLHCAIMKEQADKEVENLLKDERVDVNAEFYYNTRIMRYFDIEKLSVRHGFKASTSILKNIHKLSVLHLALWSPWPKVVKAVQILLKDPRLNLSQTCNCYIPFRIDRADPSPFGWNKDGEFNLTPLQLATLMENAPILQLLAVDDRAYDPGRLNNATRYNDLRAGVDAELSAVFADLPGSSFTADGPKYGKSSLFKQKRIDMWVKFMNTSALHYAAIIGNPAPVRIILNSRKFDPLVEDLDGNNPLHYAAYARESIPLLSPHLLDIPNSYSPLLPKIKSFTDSNAPDPAAGESRRQGCINLLLQAGIDIWKANKEGNIADPGMRASPVACSWWYEKLARETSETKQSLNAAANAVSVTAALVATASYVGPLQPPLGYLSGTDGTAEQIQVQLTSIRMFIVCDTVAFYVALCAIMLSLIPSLPMPQESMLDELVSTRRAVTLAVAFLILSIIAIIFAFASASVAVISSGDGGSWDFRGLSWGPIVVGSVFCALIMYMICLRLIRLILHKNFWFRRNYRRITLF</sequence>
<keyword evidence="6 7" id="KW-0472">Membrane</keyword>
<dbReference type="EMBL" id="JBHFFA010000002">
    <property type="protein sequence ID" value="KAL2642695.1"/>
    <property type="molecule type" value="Genomic_DNA"/>
</dbReference>
<evidence type="ECO:0000256" key="7">
    <source>
        <dbReference type="SAM" id="Phobius"/>
    </source>
</evidence>
<dbReference type="AlphaFoldDB" id="A0ABD1Z5C2"/>
<accession>A0ABD1Z5C2</accession>